<dbReference type="AlphaFoldDB" id="A0A1G6P269"/>
<sequence length="85" mass="9550">MVGPIDMQSVILNSYTQSNVNNNLLLQAAQADSVKRIAHKKEQEEENTKVENAQNSQNPNISEHQKPKAQENTPKSSKKHIDIEV</sequence>
<evidence type="ECO:0000313" key="3">
    <source>
        <dbReference type="Proteomes" id="UP000199411"/>
    </source>
</evidence>
<evidence type="ECO:0000313" key="2">
    <source>
        <dbReference type="EMBL" id="SDC74263.1"/>
    </source>
</evidence>
<feature type="compositionally biased region" description="Polar residues" evidence="1">
    <location>
        <begin position="50"/>
        <end position="62"/>
    </location>
</feature>
<protein>
    <submittedName>
        <fullName evidence="2">Uncharacterized protein</fullName>
    </submittedName>
</protein>
<keyword evidence="3" id="KW-1185">Reference proteome</keyword>
<name>A0A1G6P269_9BACT</name>
<feature type="compositionally biased region" description="Basic and acidic residues" evidence="1">
    <location>
        <begin position="40"/>
        <end position="49"/>
    </location>
</feature>
<evidence type="ECO:0000256" key="1">
    <source>
        <dbReference type="SAM" id="MobiDB-lite"/>
    </source>
</evidence>
<dbReference type="RefSeq" id="WP_092129053.1">
    <property type="nucleotide sequence ID" value="NZ_FMYU01000008.1"/>
</dbReference>
<dbReference type="Proteomes" id="UP000199411">
    <property type="component" value="Unassembled WGS sequence"/>
</dbReference>
<feature type="region of interest" description="Disordered" evidence="1">
    <location>
        <begin position="40"/>
        <end position="85"/>
    </location>
</feature>
<proteinExistence type="predicted"/>
<dbReference type="OrthoDB" id="9954880at2"/>
<gene>
    <name evidence="2" type="ORF">SAMN05660835_01305</name>
</gene>
<dbReference type="EMBL" id="FMYU01000008">
    <property type="protein sequence ID" value="SDC74263.1"/>
    <property type="molecule type" value="Genomic_DNA"/>
</dbReference>
<accession>A0A1G6P269</accession>
<organism evidence="2 3">
    <name type="scientific">Desulfurella multipotens</name>
    <dbReference type="NCBI Taxonomy" id="79269"/>
    <lineage>
        <taxon>Bacteria</taxon>
        <taxon>Pseudomonadati</taxon>
        <taxon>Campylobacterota</taxon>
        <taxon>Desulfurellia</taxon>
        <taxon>Desulfurellales</taxon>
        <taxon>Desulfurellaceae</taxon>
        <taxon>Desulfurella</taxon>
    </lineage>
</organism>
<reference evidence="3" key="1">
    <citation type="submission" date="2016-10" db="EMBL/GenBank/DDBJ databases">
        <authorList>
            <person name="Varghese N."/>
            <person name="Submissions S."/>
        </authorList>
    </citation>
    <scope>NUCLEOTIDE SEQUENCE [LARGE SCALE GENOMIC DNA]</scope>
    <source>
        <strain evidence="3">DSM 8415</strain>
    </source>
</reference>